<evidence type="ECO:0000256" key="1">
    <source>
        <dbReference type="ARBA" id="ARBA00008857"/>
    </source>
</evidence>
<dbReference type="GO" id="GO:0003677">
    <property type="term" value="F:DNA binding"/>
    <property type="evidence" value="ECO:0007669"/>
    <property type="project" value="UniProtKB-UniRule"/>
</dbReference>
<reference evidence="7 8" key="1">
    <citation type="journal article" date="2013" name="ISME J.">
        <title>A metabolic model for members of the genus Tetrasphaera involved in enhanced biological phosphorus removal.</title>
        <authorList>
            <person name="Kristiansen R."/>
            <person name="Nguyen H.T.T."/>
            <person name="Saunders A.M."/>
            <person name="Nielsen J.L."/>
            <person name="Wimmer R."/>
            <person name="Le V.Q."/>
            <person name="McIlroy S.J."/>
            <person name="Petrovski S."/>
            <person name="Seviour R.J."/>
            <person name="Calteau A."/>
            <person name="Nielsen K.L."/>
            <person name="Nielsen P.H."/>
        </authorList>
    </citation>
    <scope>NUCLEOTIDE SEQUENCE [LARGE SCALE GENOMIC DNA]</scope>
    <source>
        <strain evidence="7 8">Ben 74</strain>
    </source>
</reference>
<dbReference type="InterPro" id="IPR044068">
    <property type="entry name" value="CB"/>
</dbReference>
<dbReference type="PANTHER" id="PTHR30349">
    <property type="entry name" value="PHAGE INTEGRASE-RELATED"/>
    <property type="match status" value="1"/>
</dbReference>
<dbReference type="SUPFAM" id="SSF56349">
    <property type="entry name" value="DNA breaking-rejoining enzymes"/>
    <property type="match status" value="1"/>
</dbReference>
<accession>A0A077MGK2</accession>
<evidence type="ECO:0000313" key="7">
    <source>
        <dbReference type="EMBL" id="CCI54557.1"/>
    </source>
</evidence>
<name>A0A077MGK2_9MICO</name>
<dbReference type="Proteomes" id="UP000035720">
    <property type="component" value="Unassembled WGS sequence"/>
</dbReference>
<dbReference type="Gene3D" id="1.10.150.130">
    <property type="match status" value="1"/>
</dbReference>
<dbReference type="InterPro" id="IPR002104">
    <property type="entry name" value="Integrase_catalytic"/>
</dbReference>
<dbReference type="Gene3D" id="1.10.443.10">
    <property type="entry name" value="Intergrase catalytic core"/>
    <property type="match status" value="1"/>
</dbReference>
<evidence type="ECO:0000313" key="8">
    <source>
        <dbReference type="Proteomes" id="UP000035720"/>
    </source>
</evidence>
<dbReference type="CDD" id="cd01189">
    <property type="entry name" value="INT_ICEBs1_C_like"/>
    <property type="match status" value="1"/>
</dbReference>
<gene>
    <name evidence="7" type="ORF">BN13_760007</name>
</gene>
<feature type="domain" description="Core-binding (CB)" evidence="6">
    <location>
        <begin position="57"/>
        <end position="133"/>
    </location>
</feature>
<evidence type="ECO:0000256" key="2">
    <source>
        <dbReference type="ARBA" id="ARBA00023125"/>
    </source>
</evidence>
<feature type="domain" description="Tyr recombinase" evidence="5">
    <location>
        <begin position="156"/>
        <end position="368"/>
    </location>
</feature>
<dbReference type="STRING" id="1193518.BN13_760007"/>
<dbReference type="InterPro" id="IPR050090">
    <property type="entry name" value="Tyrosine_recombinase_XerCD"/>
</dbReference>
<dbReference type="InterPro" id="IPR011010">
    <property type="entry name" value="DNA_brk_join_enz"/>
</dbReference>
<dbReference type="GO" id="GO:0015074">
    <property type="term" value="P:DNA integration"/>
    <property type="evidence" value="ECO:0007669"/>
    <property type="project" value="InterPro"/>
</dbReference>
<keyword evidence="2 4" id="KW-0238">DNA-binding</keyword>
<dbReference type="GO" id="GO:0006310">
    <property type="term" value="P:DNA recombination"/>
    <property type="evidence" value="ECO:0007669"/>
    <property type="project" value="UniProtKB-KW"/>
</dbReference>
<dbReference type="Pfam" id="PF00589">
    <property type="entry name" value="Phage_integrase"/>
    <property type="match status" value="1"/>
</dbReference>
<dbReference type="PANTHER" id="PTHR30349:SF64">
    <property type="entry name" value="PROPHAGE INTEGRASE INTD-RELATED"/>
    <property type="match status" value="1"/>
</dbReference>
<dbReference type="InterPro" id="IPR010998">
    <property type="entry name" value="Integrase_recombinase_N"/>
</dbReference>
<keyword evidence="8" id="KW-1185">Reference proteome</keyword>
<comment type="caution">
    <text evidence="7">The sequence shown here is derived from an EMBL/GenBank/DDBJ whole genome shotgun (WGS) entry which is preliminary data.</text>
</comment>
<dbReference type="PROSITE" id="PS51898">
    <property type="entry name" value="TYR_RECOMBINASE"/>
    <property type="match status" value="1"/>
</dbReference>
<comment type="similarity">
    <text evidence="1">Belongs to the 'phage' integrase family.</text>
</comment>
<evidence type="ECO:0000256" key="4">
    <source>
        <dbReference type="PROSITE-ProRule" id="PRU01248"/>
    </source>
</evidence>
<organism evidence="7 8">
    <name type="scientific">Nostocoides jenkinsii Ben 74</name>
    <dbReference type="NCBI Taxonomy" id="1193518"/>
    <lineage>
        <taxon>Bacteria</taxon>
        <taxon>Bacillati</taxon>
        <taxon>Actinomycetota</taxon>
        <taxon>Actinomycetes</taxon>
        <taxon>Micrococcales</taxon>
        <taxon>Intrasporangiaceae</taxon>
        <taxon>Nostocoides</taxon>
    </lineage>
</organism>
<dbReference type="PROSITE" id="PS51900">
    <property type="entry name" value="CB"/>
    <property type="match status" value="1"/>
</dbReference>
<evidence type="ECO:0000259" key="6">
    <source>
        <dbReference type="PROSITE" id="PS51900"/>
    </source>
</evidence>
<dbReference type="OrthoDB" id="148546at2"/>
<dbReference type="EMBL" id="CAJC01000190">
    <property type="protein sequence ID" value="CCI54557.1"/>
    <property type="molecule type" value="Genomic_DNA"/>
</dbReference>
<dbReference type="RefSeq" id="WP_048547151.1">
    <property type="nucleotide sequence ID" value="NZ_HF571038.1"/>
</dbReference>
<evidence type="ECO:0000259" key="5">
    <source>
        <dbReference type="PROSITE" id="PS51898"/>
    </source>
</evidence>
<protein>
    <submittedName>
        <fullName evidence="7">Phage integrase family protein</fullName>
    </submittedName>
</protein>
<evidence type="ECO:0000256" key="3">
    <source>
        <dbReference type="ARBA" id="ARBA00023172"/>
    </source>
</evidence>
<dbReference type="InterPro" id="IPR013762">
    <property type="entry name" value="Integrase-like_cat_sf"/>
</dbReference>
<proteinExistence type="inferred from homology"/>
<dbReference type="AlphaFoldDB" id="A0A077MGK2"/>
<keyword evidence="3" id="KW-0233">DNA recombination</keyword>
<sequence length="390" mass="43025">MGWVWKQGQAWRGAYRDEAGKQHTKSHRRQIDAKRWVATEEAKVVRGDWVNPAAGKATFAAFYADWSTRQVWLSSTRENADMAVAGVTFGGMPLRSIRRSHVETWVKEMTSYLAPTTIDTRFTIVRSVFRAAVADRLIPSDPSVGVVLPRKRKNEAAMSIPTNADVALLLNAAEPPRRPKSRPGFTAFVALCAFAGLRRGEALGVQVGDIDFLARTLRVTRQIQRAKTADIKAGKNLVEAVAGITVLTRPPKYESERTIYLPDELVAILAEHIRQHTPDGEPSRWLFSEGGKPWHDNLVDYRWRSTRTDAGLNFKLHELRHYFASGLIAAGCDVVTVQRAMGHASATTTLSTYTHLWPTAEDKTRAAASGMAAAVLSVDRPAQPGASSGQ</sequence>